<keyword evidence="6 10" id="KW-0472">Membrane</keyword>
<dbReference type="InterPro" id="IPR004073">
    <property type="entry name" value="GPCR_3_vmron_rcpt_2"/>
</dbReference>
<accession>A0ABM1L6L6</accession>
<evidence type="ECO:0000256" key="6">
    <source>
        <dbReference type="ARBA" id="ARBA00023136"/>
    </source>
</evidence>
<comment type="subcellular location">
    <subcellularLocation>
        <location evidence="1">Cell membrane</location>
        <topology evidence="1">Multi-pass membrane protein</topology>
    </subcellularLocation>
</comment>
<evidence type="ECO:0000256" key="3">
    <source>
        <dbReference type="ARBA" id="ARBA00022692"/>
    </source>
</evidence>
<dbReference type="PRINTS" id="PR01535">
    <property type="entry name" value="VOMERONASL2R"/>
</dbReference>
<evidence type="ECO:0000256" key="2">
    <source>
        <dbReference type="ARBA" id="ARBA00022475"/>
    </source>
</evidence>
<dbReference type="InterPro" id="IPR017979">
    <property type="entry name" value="GPCR_3_CS"/>
</dbReference>
<name>A0ABM1L6L6_GEKJA</name>
<sequence>MVLKNYQHVLSLVFAVKEVNENPKVLSNHTLGFHIYESYFTARMTYQNTLNLVFTETKTGLNYKCDIWNNLIAVIGGQDFEISLHMATVLGIYKIPQITYCLFPPSVSDRTQRPSLYQMAPNEAFQYTGIVQLLLHFQWRWVGIIVVSDDKGEGFVQTMTQKFSENGICPAFIERIPNHGVFFDVFNLFNYMEDTADFLSKTDVNVLLVNAETHTMTSLQWILMLVDIKGMTPICKVWVMTAHWDFSSELLHKYLDMNVFHGSLSIAAHSNNVQGFQNFLQSVNPYSDEDGFIRMFWEQAFNCSLFPDVNESEERRESCTGEEMLESLPGPFFEMSMTSQSYSVYNAVYAVVHALQAMYSSRTKRRTMIGWNNIQSGRPPNLQLHPFLRKISFNNSAGDKVTFDDHGELVGGFDIINWVTFPNKSFLRVKVGEMDPQAPQSREFSINEMDIGWPNADDCFQCSEGQYPSDGQNGCLPKGLNFLSYSEPLGILLAVLSLSLSLLTSVVLGIFIKHQNTPIVRANNQNLTYSLLISLLLCFLSSLLFIGQPDKVTCKLRQTAFGIIFAVAVSSLLAKTITVVLVFMATKPGSKIRTLVGKRLSNAIIFCSSLVQASICMVWLYTDPPFPDVDSHSLAVDIILKCNEGSSYMFFYILGYIGFLAVVCFTVAFFARNLPNTFNEAKFITFSMLVFCSVWLSFVPTYLSTKGKYMVAVEIFSILASSTGVLGCIFSPKCYVIVLRPELNDKKLLIRNTKRRDI</sequence>
<evidence type="ECO:0000256" key="4">
    <source>
        <dbReference type="ARBA" id="ARBA00022989"/>
    </source>
</evidence>
<dbReference type="GeneID" id="107122966"/>
<reference evidence="13" key="1">
    <citation type="submission" date="2025-08" db="UniProtKB">
        <authorList>
            <consortium name="RefSeq"/>
        </authorList>
    </citation>
    <scope>IDENTIFICATION</scope>
</reference>
<evidence type="ECO:0000256" key="10">
    <source>
        <dbReference type="SAM" id="Phobius"/>
    </source>
</evidence>
<dbReference type="PANTHER" id="PTHR24061:SF599">
    <property type="entry name" value="G-PROTEIN COUPLED RECEPTORS FAMILY 3 PROFILE DOMAIN-CONTAINING PROTEIN"/>
    <property type="match status" value="1"/>
</dbReference>
<organism evidence="12 13">
    <name type="scientific">Gekko japonicus</name>
    <name type="common">Schlegel's Japanese gecko</name>
    <dbReference type="NCBI Taxonomy" id="146911"/>
    <lineage>
        <taxon>Eukaryota</taxon>
        <taxon>Metazoa</taxon>
        <taxon>Chordata</taxon>
        <taxon>Craniata</taxon>
        <taxon>Vertebrata</taxon>
        <taxon>Euteleostomi</taxon>
        <taxon>Lepidosauria</taxon>
        <taxon>Squamata</taxon>
        <taxon>Bifurcata</taxon>
        <taxon>Gekkota</taxon>
        <taxon>Gekkonidae</taxon>
        <taxon>Gekkoninae</taxon>
        <taxon>Gekko</taxon>
    </lineage>
</organism>
<dbReference type="PANTHER" id="PTHR24061">
    <property type="entry name" value="CALCIUM-SENSING RECEPTOR-RELATED"/>
    <property type="match status" value="1"/>
</dbReference>
<dbReference type="InterPro" id="IPR001828">
    <property type="entry name" value="ANF_lig-bd_rcpt"/>
</dbReference>
<dbReference type="SUPFAM" id="SSF53822">
    <property type="entry name" value="Periplasmic binding protein-like I"/>
    <property type="match status" value="1"/>
</dbReference>
<keyword evidence="12" id="KW-1185">Reference proteome</keyword>
<evidence type="ECO:0000313" key="13">
    <source>
        <dbReference type="RefSeq" id="XP_015281603.1"/>
    </source>
</evidence>
<feature type="domain" description="G-protein coupled receptors family 3 profile" evidence="11">
    <location>
        <begin position="489"/>
        <end position="744"/>
    </location>
</feature>
<feature type="transmembrane region" description="Helical" evidence="10">
    <location>
        <begin position="649"/>
        <end position="671"/>
    </location>
</feature>
<feature type="transmembrane region" description="Helical" evidence="10">
    <location>
        <begin position="559"/>
        <end position="583"/>
    </location>
</feature>
<evidence type="ECO:0000256" key="1">
    <source>
        <dbReference type="ARBA" id="ARBA00004651"/>
    </source>
</evidence>
<dbReference type="InterPro" id="IPR000337">
    <property type="entry name" value="GPCR_3"/>
</dbReference>
<feature type="transmembrane region" description="Helical" evidence="10">
    <location>
        <begin position="527"/>
        <end position="547"/>
    </location>
</feature>
<dbReference type="PROSITE" id="PS50259">
    <property type="entry name" value="G_PROTEIN_RECEP_F3_4"/>
    <property type="match status" value="1"/>
</dbReference>
<dbReference type="InterPro" id="IPR017978">
    <property type="entry name" value="GPCR_3_C"/>
</dbReference>
<keyword evidence="2" id="KW-1003">Cell membrane</keyword>
<feature type="transmembrane region" description="Helical" evidence="10">
    <location>
        <begin position="683"/>
        <end position="703"/>
    </location>
</feature>
<dbReference type="InterPro" id="IPR000068">
    <property type="entry name" value="GPCR_3_Ca_sens_rcpt-rel"/>
</dbReference>
<dbReference type="PROSITE" id="PS00981">
    <property type="entry name" value="G_PROTEIN_RECEP_F3_3"/>
    <property type="match status" value="1"/>
</dbReference>
<evidence type="ECO:0000313" key="12">
    <source>
        <dbReference type="Proteomes" id="UP000694871"/>
    </source>
</evidence>
<keyword evidence="5" id="KW-0297">G-protein coupled receptor</keyword>
<evidence type="ECO:0000256" key="9">
    <source>
        <dbReference type="ARBA" id="ARBA00023224"/>
    </source>
</evidence>
<evidence type="ECO:0000256" key="5">
    <source>
        <dbReference type="ARBA" id="ARBA00023040"/>
    </source>
</evidence>
<evidence type="ECO:0000259" key="11">
    <source>
        <dbReference type="PROSITE" id="PS50259"/>
    </source>
</evidence>
<evidence type="ECO:0000256" key="7">
    <source>
        <dbReference type="ARBA" id="ARBA00023170"/>
    </source>
</evidence>
<dbReference type="InterPro" id="IPR028082">
    <property type="entry name" value="Peripla_BP_I"/>
</dbReference>
<dbReference type="RefSeq" id="XP_015281603.1">
    <property type="nucleotide sequence ID" value="XM_015426117.1"/>
</dbReference>
<dbReference type="Pfam" id="PF01094">
    <property type="entry name" value="ANF_receptor"/>
    <property type="match status" value="1"/>
</dbReference>
<feature type="transmembrane region" description="Helical" evidence="10">
    <location>
        <begin position="603"/>
        <end position="622"/>
    </location>
</feature>
<dbReference type="PRINTS" id="PR00248">
    <property type="entry name" value="GPCRMGR"/>
</dbReference>
<proteinExistence type="predicted"/>
<protein>
    <submittedName>
        <fullName evidence="13">Vomeronasal type-2 receptor 26-like</fullName>
    </submittedName>
</protein>
<keyword evidence="9" id="KW-0807">Transducer</keyword>
<keyword evidence="4 10" id="KW-1133">Transmembrane helix</keyword>
<dbReference type="Pfam" id="PF00003">
    <property type="entry name" value="7tm_3"/>
    <property type="match status" value="1"/>
</dbReference>
<keyword evidence="7" id="KW-0675">Receptor</keyword>
<dbReference type="Gene3D" id="3.40.50.2300">
    <property type="match status" value="2"/>
</dbReference>
<keyword evidence="3 10" id="KW-0812">Transmembrane</keyword>
<evidence type="ECO:0000256" key="8">
    <source>
        <dbReference type="ARBA" id="ARBA00023180"/>
    </source>
</evidence>
<keyword evidence="8" id="KW-0325">Glycoprotein</keyword>
<gene>
    <name evidence="13" type="primary">LOC107122966</name>
</gene>
<dbReference type="CDD" id="cd15283">
    <property type="entry name" value="7tmC_V2R_pheromone"/>
    <property type="match status" value="1"/>
</dbReference>
<dbReference type="Proteomes" id="UP000694871">
    <property type="component" value="Unplaced"/>
</dbReference>
<feature type="transmembrane region" description="Helical" evidence="10">
    <location>
        <begin position="709"/>
        <end position="730"/>
    </location>
</feature>
<feature type="transmembrane region" description="Helical" evidence="10">
    <location>
        <begin position="489"/>
        <end position="512"/>
    </location>
</feature>